<evidence type="ECO:0000256" key="1">
    <source>
        <dbReference type="SAM" id="SignalP"/>
    </source>
</evidence>
<dbReference type="EMBL" id="BAAAFA010000001">
    <property type="protein sequence ID" value="GAA0811381.1"/>
    <property type="molecule type" value="Genomic_DNA"/>
</dbReference>
<dbReference type="InterPro" id="IPR011250">
    <property type="entry name" value="OMP/PagP_B-barrel"/>
</dbReference>
<dbReference type="SUPFAM" id="SSF56925">
    <property type="entry name" value="OMPA-like"/>
    <property type="match status" value="1"/>
</dbReference>
<proteinExistence type="predicted"/>
<reference evidence="2 3" key="1">
    <citation type="journal article" date="2019" name="Int. J. Syst. Evol. Microbiol.">
        <title>The Global Catalogue of Microorganisms (GCM) 10K type strain sequencing project: providing services to taxonomists for standard genome sequencing and annotation.</title>
        <authorList>
            <consortium name="The Broad Institute Genomics Platform"/>
            <consortium name="The Broad Institute Genome Sequencing Center for Infectious Disease"/>
            <person name="Wu L."/>
            <person name="Ma J."/>
        </authorList>
    </citation>
    <scope>NUCLEOTIDE SEQUENCE [LARGE SCALE GENOMIC DNA]</scope>
    <source>
        <strain evidence="2 3">JCM 15608</strain>
    </source>
</reference>
<comment type="caution">
    <text evidence="2">The sequence shown here is derived from an EMBL/GenBank/DDBJ whole genome shotgun (WGS) entry which is preliminary data.</text>
</comment>
<dbReference type="RefSeq" id="WP_343814355.1">
    <property type="nucleotide sequence ID" value="NZ_BAAAFA010000001.1"/>
</dbReference>
<evidence type="ECO:0000313" key="3">
    <source>
        <dbReference type="Proteomes" id="UP001500021"/>
    </source>
</evidence>
<feature type="chain" id="PRO_5045233137" evidence="1">
    <location>
        <begin position="21"/>
        <end position="205"/>
    </location>
</feature>
<dbReference type="Proteomes" id="UP001500021">
    <property type="component" value="Unassembled WGS sequence"/>
</dbReference>
<evidence type="ECO:0000313" key="2">
    <source>
        <dbReference type="EMBL" id="GAA0811381.1"/>
    </source>
</evidence>
<organism evidence="2 3">
    <name type="scientific">Colwellia asteriadis</name>
    <dbReference type="NCBI Taxonomy" id="517723"/>
    <lineage>
        <taxon>Bacteria</taxon>
        <taxon>Pseudomonadati</taxon>
        <taxon>Pseudomonadota</taxon>
        <taxon>Gammaproteobacteria</taxon>
        <taxon>Alteromonadales</taxon>
        <taxon>Colwelliaceae</taxon>
        <taxon>Colwellia</taxon>
    </lineage>
</organism>
<keyword evidence="1" id="KW-0732">Signal</keyword>
<name>A0ABN1L2Z9_9GAMM</name>
<accession>A0ABN1L2Z9</accession>
<feature type="signal peptide" evidence="1">
    <location>
        <begin position="1"/>
        <end position="20"/>
    </location>
</feature>
<gene>
    <name evidence="2" type="ORF">GCM10009111_03800</name>
</gene>
<protein>
    <submittedName>
        <fullName evidence="2">Outer membrane beta-barrel protein</fullName>
    </submittedName>
</protein>
<dbReference type="Gene3D" id="2.40.160.20">
    <property type="match status" value="1"/>
</dbReference>
<sequence>MLRTLITIAFSALLAAPAFAAQENNFEMTPLIGYRFGGDFDVTNNSKTSNLKLIDEVSYGLLTAWKYDKFRQGEFLISHYQTNFSQHSDFIPSNDELGITYAHLGGNVAISQGLVPMYVTGGLGLTYLSPQDSQLDSETRFSMNIGLMTKLPITDNVNFQLSGRVYGTFFNSDSSIFCDQNNCLISISSDIWVQSEVNAGISIAF</sequence>
<keyword evidence="3" id="KW-1185">Reference proteome</keyword>